<evidence type="ECO:0000313" key="1">
    <source>
        <dbReference type="EMBL" id="AOV16469.1"/>
    </source>
</evidence>
<name>A0A1D8K673_9GAMM</name>
<dbReference type="RefSeq" id="WP_070072061.1">
    <property type="nucleotide sequence ID" value="NZ_CP017448.1"/>
</dbReference>
<reference evidence="1 2" key="1">
    <citation type="submission" date="2016-09" db="EMBL/GenBank/DDBJ databases">
        <title>Acidihalobacter prosperus V6 (DSM14174).</title>
        <authorList>
            <person name="Khaleque H.N."/>
            <person name="Ramsay J.P."/>
            <person name="Murphy R.J.T."/>
            <person name="Kaksonen A.H."/>
            <person name="Boxall N.J."/>
            <person name="Watkin E.L.J."/>
        </authorList>
    </citation>
    <scope>NUCLEOTIDE SEQUENCE [LARGE SCALE GENOMIC DNA]</scope>
    <source>
        <strain evidence="1 2">V6</strain>
    </source>
</reference>
<dbReference type="EMBL" id="CP017448">
    <property type="protein sequence ID" value="AOV16469.1"/>
    <property type="molecule type" value="Genomic_DNA"/>
</dbReference>
<dbReference type="AlphaFoldDB" id="A0A1D8K673"/>
<gene>
    <name evidence="1" type="ORF">BJI67_04725</name>
</gene>
<evidence type="ECO:0000313" key="2">
    <source>
        <dbReference type="Proteomes" id="UP000095342"/>
    </source>
</evidence>
<accession>A0A1D8K673</accession>
<dbReference type="KEGG" id="aaeo:BJI67_04725"/>
<sequence>MEFFAEIPDPDTSIDHIRQTVTIERLPDLCASIESVLSSTPDGYGEIYCVWGRFRVAREPIQNGVRFSLLNCPHALAWTVALHENPRALVVHCTIDDKTVEQEFAESIEQFVADFAQGLGDNPLRSA</sequence>
<keyword evidence="2" id="KW-1185">Reference proteome</keyword>
<protein>
    <submittedName>
        <fullName evidence="1">Uncharacterized protein</fullName>
    </submittedName>
</protein>
<organism evidence="1 2">
    <name type="scientific">Acidihalobacter aeolianus</name>
    <dbReference type="NCBI Taxonomy" id="2792603"/>
    <lineage>
        <taxon>Bacteria</taxon>
        <taxon>Pseudomonadati</taxon>
        <taxon>Pseudomonadota</taxon>
        <taxon>Gammaproteobacteria</taxon>
        <taxon>Chromatiales</taxon>
        <taxon>Ectothiorhodospiraceae</taxon>
        <taxon>Acidihalobacter</taxon>
    </lineage>
</organism>
<dbReference type="Proteomes" id="UP000095342">
    <property type="component" value="Chromosome"/>
</dbReference>
<proteinExistence type="predicted"/>